<evidence type="ECO:0000313" key="3">
    <source>
        <dbReference type="Proteomes" id="UP001310594"/>
    </source>
</evidence>
<feature type="region of interest" description="Disordered" evidence="1">
    <location>
        <begin position="344"/>
        <end position="414"/>
    </location>
</feature>
<evidence type="ECO:0000313" key="2">
    <source>
        <dbReference type="EMBL" id="KAK5692626.1"/>
    </source>
</evidence>
<proteinExistence type="predicted"/>
<sequence length="414" mass="45824">MASLEKVTVDKADFDALLRRYLRTSREFELLKAALFQGGITAETLGLLISGVNDNESRKDSGSLANAWTDDFTNQVPPQGQAFTQQYGSQDREMPWRQNGPVTTYNLAPGSGPYHNGHAAPPMHHQSNLRVPPSSRQVSYGAPPSSIPDEGAFDDTGSMPEEGTNIAGGSKQDRRTIYFAGLSDKTTYRDLLSVIKGGKVLSVNMRSERSATVTFLDGAAEFLAWTKRNDIYLHSKRVEVRWADRQYRLNGHIQNKIMNGATRNIVIHNASASGLTEYKIREDMDHIHNLVLIDVTFRNGDAYVSMNSVHNALFARTCMMSRTTYKGCKVEFVRDECDVPLPAPAQRARAPPAQPPKKKFPVANRFDLINTDEDEGSSDEENKTPVEAGSDDEGTLDLTSQMGVSLNFLDTESN</sequence>
<evidence type="ECO:0000256" key="1">
    <source>
        <dbReference type="SAM" id="MobiDB-lite"/>
    </source>
</evidence>
<dbReference type="EMBL" id="JAVRQU010000019">
    <property type="protein sequence ID" value="KAK5692626.1"/>
    <property type="molecule type" value="Genomic_DNA"/>
</dbReference>
<feature type="region of interest" description="Disordered" evidence="1">
    <location>
        <begin position="76"/>
        <end position="170"/>
    </location>
</feature>
<dbReference type="Proteomes" id="UP001310594">
    <property type="component" value="Unassembled WGS sequence"/>
</dbReference>
<dbReference type="Gene3D" id="3.30.70.330">
    <property type="match status" value="1"/>
</dbReference>
<dbReference type="AlphaFoldDB" id="A0AAN7W2D4"/>
<dbReference type="SUPFAM" id="SSF54928">
    <property type="entry name" value="RNA-binding domain, RBD"/>
    <property type="match status" value="1"/>
</dbReference>
<comment type="caution">
    <text evidence="2">The sequence shown here is derived from an EMBL/GenBank/DDBJ whole genome shotgun (WGS) entry which is preliminary data.</text>
</comment>
<dbReference type="InterPro" id="IPR035979">
    <property type="entry name" value="RBD_domain_sf"/>
</dbReference>
<feature type="compositionally biased region" description="Polar residues" evidence="1">
    <location>
        <begin position="397"/>
        <end position="414"/>
    </location>
</feature>
<gene>
    <name evidence="2" type="ORF">LTR97_010938</name>
</gene>
<dbReference type="CDD" id="cd12261">
    <property type="entry name" value="RRM1_3_MRN1"/>
    <property type="match status" value="1"/>
</dbReference>
<accession>A0AAN7W2D4</accession>
<protein>
    <recommendedName>
        <fullName evidence="4">RRM domain-containing protein</fullName>
    </recommendedName>
</protein>
<feature type="compositionally biased region" description="Polar residues" evidence="1">
    <location>
        <begin position="76"/>
        <end position="89"/>
    </location>
</feature>
<feature type="compositionally biased region" description="Polar residues" evidence="1">
    <location>
        <begin position="125"/>
        <end position="138"/>
    </location>
</feature>
<feature type="compositionally biased region" description="Acidic residues" evidence="1">
    <location>
        <begin position="370"/>
        <end position="379"/>
    </location>
</feature>
<name>A0AAN7W2D4_9PEZI</name>
<reference evidence="2" key="1">
    <citation type="submission" date="2023-08" db="EMBL/GenBank/DDBJ databases">
        <title>Black Yeasts Isolated from many extreme environments.</title>
        <authorList>
            <person name="Coleine C."/>
            <person name="Stajich J.E."/>
            <person name="Selbmann L."/>
        </authorList>
    </citation>
    <scope>NUCLEOTIDE SEQUENCE</scope>
    <source>
        <strain evidence="2">CCFEE 5810</strain>
    </source>
</reference>
<organism evidence="2 3">
    <name type="scientific">Elasticomyces elasticus</name>
    <dbReference type="NCBI Taxonomy" id="574655"/>
    <lineage>
        <taxon>Eukaryota</taxon>
        <taxon>Fungi</taxon>
        <taxon>Dikarya</taxon>
        <taxon>Ascomycota</taxon>
        <taxon>Pezizomycotina</taxon>
        <taxon>Dothideomycetes</taxon>
        <taxon>Dothideomycetidae</taxon>
        <taxon>Mycosphaerellales</taxon>
        <taxon>Teratosphaeriaceae</taxon>
        <taxon>Elasticomyces</taxon>
    </lineage>
</organism>
<evidence type="ECO:0008006" key="4">
    <source>
        <dbReference type="Google" id="ProtNLM"/>
    </source>
</evidence>
<dbReference type="GO" id="GO:0003676">
    <property type="term" value="F:nucleic acid binding"/>
    <property type="evidence" value="ECO:0007669"/>
    <property type="project" value="InterPro"/>
</dbReference>
<dbReference type="InterPro" id="IPR012677">
    <property type="entry name" value="Nucleotide-bd_a/b_plait_sf"/>
</dbReference>